<protein>
    <submittedName>
        <fullName evidence="1">RNA ligase</fullName>
    </submittedName>
</protein>
<proteinExistence type="predicted"/>
<accession>A0A975UX33</accession>
<sequence>MFQELIDQGLVKQKRYDNGLSVFKYSREVFYKALWNTNPLLLEARGMVLADDGTKVIWPFTKVFNHHENGTELDLDTQVVAPRKVNGFMAAARFWNGELIVSTTGTLDSDFAQMARKHIEALPEFKSLCNFAADHTVLFEICDAADPHIVEEEQGAYLIGARCMTQGIYYGQMLNESALDAMAIYIGALRPEVFRGTFRQVLELLDDCKHEGYMVRLADTEETVMKLKSPHYLTKKFLMRMGQKKVTAMFDDKEEFLKTIDEEFYRVVHYITRWFSVENWTAYDDKQRRAVIEDYFERIEGDA</sequence>
<name>A0A975UX33_9CAUD</name>
<organism evidence="1 2">
    <name type="scientific">Pseudomonas phage UAVern</name>
    <dbReference type="NCBI Taxonomy" id="2856997"/>
    <lineage>
        <taxon>Viruses</taxon>
        <taxon>Duplodnaviria</taxon>
        <taxon>Heunggongvirae</taxon>
        <taxon>Uroviricota</taxon>
        <taxon>Caudoviricetes</taxon>
        <taxon>Vandenendeviridae</taxon>
        <taxon>Gorskivirinae</taxon>
        <taxon>Uavernvirus</taxon>
        <taxon>Uavernvirus uavern</taxon>
    </lineage>
</organism>
<evidence type="ECO:0000313" key="2">
    <source>
        <dbReference type="Proteomes" id="UP001058093"/>
    </source>
</evidence>
<keyword evidence="1" id="KW-0436">Ligase</keyword>
<dbReference type="EMBL" id="MZ605293">
    <property type="protein sequence ID" value="QYW06668.1"/>
    <property type="molecule type" value="Genomic_DNA"/>
</dbReference>
<reference evidence="1" key="1">
    <citation type="submission" date="2021-07" db="EMBL/GenBank/DDBJ databases">
        <title>Complete genome sequence and phylogenomic analysis of the two lytic bacteriophage isolated from terrestrial biotopes of Antarctica.</title>
        <authorList>
            <person name="Holovan V."/>
            <person name="Rabalski L."/>
            <person name="Zlatohurska M."/>
            <person name="Andriichuk O."/>
            <person name="Budzanivska I."/>
            <person name="Shevchenko O."/>
            <person name="Gupalo A."/>
        </authorList>
    </citation>
    <scope>NUCLEOTIDE SEQUENCE</scope>
</reference>
<dbReference type="GO" id="GO:0016874">
    <property type="term" value="F:ligase activity"/>
    <property type="evidence" value="ECO:0007669"/>
    <property type="project" value="UniProtKB-KW"/>
</dbReference>
<evidence type="ECO:0000313" key="1">
    <source>
        <dbReference type="EMBL" id="QYW06668.1"/>
    </source>
</evidence>
<gene>
    <name evidence="1" type="ORF">uav_137</name>
</gene>
<keyword evidence="2" id="KW-1185">Reference proteome</keyword>
<dbReference type="Proteomes" id="UP001058093">
    <property type="component" value="Segment"/>
</dbReference>